<accession>A0A4S8LBN8</accession>
<proteinExistence type="predicted"/>
<dbReference type="Proteomes" id="UP000297245">
    <property type="component" value="Unassembled WGS sequence"/>
</dbReference>
<gene>
    <name evidence="1" type="ORF">K435DRAFT_805461</name>
</gene>
<dbReference type="AlphaFoldDB" id="A0A4S8LBN8"/>
<sequence length="229" mass="24698">MQLRVAKNYGKSINKAPMTLATQNIWRTFLFSKIGKGSRAVAVIAGITRFGPFIIGVEQATPKENVKEGSRSLIECKGEKFMIGKVSAKATASNKCPKTVSERSMPSRKRKGLCYLIGPANPTGFQLQMVPSVQSQELSIVSLAFLALRVLATTRTVLALSSASVNLKTGQSKSDVSYKSGTSSAYYETSSALSTKKLIDVAFDTGVRNDGRTMSFGTRSRVIINLVVT</sequence>
<keyword evidence="2" id="KW-1185">Reference proteome</keyword>
<evidence type="ECO:0000313" key="2">
    <source>
        <dbReference type="Proteomes" id="UP000297245"/>
    </source>
</evidence>
<name>A0A4S8LBN8_DENBC</name>
<dbReference type="EMBL" id="ML179519">
    <property type="protein sequence ID" value="THU85993.1"/>
    <property type="molecule type" value="Genomic_DNA"/>
</dbReference>
<reference evidence="1 2" key="1">
    <citation type="journal article" date="2019" name="Nat. Ecol. Evol.">
        <title>Megaphylogeny resolves global patterns of mushroom evolution.</title>
        <authorList>
            <person name="Varga T."/>
            <person name="Krizsan K."/>
            <person name="Foldi C."/>
            <person name="Dima B."/>
            <person name="Sanchez-Garcia M."/>
            <person name="Sanchez-Ramirez S."/>
            <person name="Szollosi G.J."/>
            <person name="Szarkandi J.G."/>
            <person name="Papp V."/>
            <person name="Albert L."/>
            <person name="Andreopoulos W."/>
            <person name="Angelini C."/>
            <person name="Antonin V."/>
            <person name="Barry K.W."/>
            <person name="Bougher N.L."/>
            <person name="Buchanan P."/>
            <person name="Buyck B."/>
            <person name="Bense V."/>
            <person name="Catcheside P."/>
            <person name="Chovatia M."/>
            <person name="Cooper J."/>
            <person name="Damon W."/>
            <person name="Desjardin D."/>
            <person name="Finy P."/>
            <person name="Geml J."/>
            <person name="Haridas S."/>
            <person name="Hughes K."/>
            <person name="Justo A."/>
            <person name="Karasinski D."/>
            <person name="Kautmanova I."/>
            <person name="Kiss B."/>
            <person name="Kocsube S."/>
            <person name="Kotiranta H."/>
            <person name="LaButti K.M."/>
            <person name="Lechner B.E."/>
            <person name="Liimatainen K."/>
            <person name="Lipzen A."/>
            <person name="Lukacs Z."/>
            <person name="Mihaltcheva S."/>
            <person name="Morgado L.N."/>
            <person name="Niskanen T."/>
            <person name="Noordeloos M.E."/>
            <person name="Ohm R.A."/>
            <person name="Ortiz-Santana B."/>
            <person name="Ovrebo C."/>
            <person name="Racz N."/>
            <person name="Riley R."/>
            <person name="Savchenko A."/>
            <person name="Shiryaev A."/>
            <person name="Soop K."/>
            <person name="Spirin V."/>
            <person name="Szebenyi C."/>
            <person name="Tomsovsky M."/>
            <person name="Tulloss R.E."/>
            <person name="Uehling J."/>
            <person name="Grigoriev I.V."/>
            <person name="Vagvolgyi C."/>
            <person name="Papp T."/>
            <person name="Martin F.M."/>
            <person name="Miettinen O."/>
            <person name="Hibbett D.S."/>
            <person name="Nagy L.G."/>
        </authorList>
    </citation>
    <scope>NUCLEOTIDE SEQUENCE [LARGE SCALE GENOMIC DNA]</scope>
    <source>
        <strain evidence="1 2">CBS 962.96</strain>
    </source>
</reference>
<evidence type="ECO:0000313" key="1">
    <source>
        <dbReference type="EMBL" id="THU85993.1"/>
    </source>
</evidence>
<protein>
    <submittedName>
        <fullName evidence="1">Uncharacterized protein</fullName>
    </submittedName>
</protein>
<organism evidence="1 2">
    <name type="scientific">Dendrothele bispora (strain CBS 962.96)</name>
    <dbReference type="NCBI Taxonomy" id="1314807"/>
    <lineage>
        <taxon>Eukaryota</taxon>
        <taxon>Fungi</taxon>
        <taxon>Dikarya</taxon>
        <taxon>Basidiomycota</taxon>
        <taxon>Agaricomycotina</taxon>
        <taxon>Agaricomycetes</taxon>
        <taxon>Agaricomycetidae</taxon>
        <taxon>Agaricales</taxon>
        <taxon>Agaricales incertae sedis</taxon>
        <taxon>Dendrothele</taxon>
    </lineage>
</organism>